<reference evidence="2" key="1">
    <citation type="submission" date="2017-11" db="EMBL/GenBank/DDBJ databases">
        <authorList>
            <person name="Lima N.C."/>
            <person name="Parody-Merino A.M."/>
            <person name="Battley P.F."/>
            <person name="Fidler A.E."/>
            <person name="Prosdocimi F."/>
        </authorList>
    </citation>
    <scope>NUCLEOTIDE SEQUENCE [LARGE SCALE GENOMIC DNA]</scope>
</reference>
<dbReference type="InterPro" id="IPR009448">
    <property type="entry name" value="UDP-g_GGtrans"/>
</dbReference>
<keyword evidence="2" id="KW-1185">Reference proteome</keyword>
<accession>A0A2I0T708</accession>
<dbReference type="PANTHER" id="PTHR11226:SF1">
    <property type="entry name" value="UDP-GLUCOSE:GLYCOPROTEIN GLUCOSYLTRANSFERASE 2"/>
    <property type="match status" value="1"/>
</dbReference>
<dbReference type="GO" id="GO:0036503">
    <property type="term" value="P:ERAD pathway"/>
    <property type="evidence" value="ECO:0007669"/>
    <property type="project" value="TreeGrafter"/>
</dbReference>
<protein>
    <submittedName>
        <fullName evidence="1">Uncharacterized protein</fullName>
    </submittedName>
</protein>
<reference evidence="2" key="2">
    <citation type="submission" date="2017-12" db="EMBL/GenBank/DDBJ databases">
        <title>Genome sequence of the Bar-tailed Godwit (Limosa lapponica baueri).</title>
        <authorList>
            <person name="Lima N.C.B."/>
            <person name="Parody-Merino A.M."/>
            <person name="Battley P.F."/>
            <person name="Fidler A.E."/>
            <person name="Prosdocimi F."/>
        </authorList>
    </citation>
    <scope>NUCLEOTIDE SEQUENCE [LARGE SCALE GENOMIC DNA]</scope>
</reference>
<organism evidence="1 2">
    <name type="scientific">Limosa lapponica baueri</name>
    <dbReference type="NCBI Taxonomy" id="1758121"/>
    <lineage>
        <taxon>Eukaryota</taxon>
        <taxon>Metazoa</taxon>
        <taxon>Chordata</taxon>
        <taxon>Craniata</taxon>
        <taxon>Vertebrata</taxon>
        <taxon>Euteleostomi</taxon>
        <taxon>Archelosauria</taxon>
        <taxon>Archosauria</taxon>
        <taxon>Dinosauria</taxon>
        <taxon>Saurischia</taxon>
        <taxon>Theropoda</taxon>
        <taxon>Coelurosauria</taxon>
        <taxon>Aves</taxon>
        <taxon>Neognathae</taxon>
        <taxon>Neoaves</taxon>
        <taxon>Charadriiformes</taxon>
        <taxon>Scolopacidae</taxon>
        <taxon>Limosa</taxon>
    </lineage>
</organism>
<dbReference type="GO" id="GO:0051082">
    <property type="term" value="F:unfolded protein binding"/>
    <property type="evidence" value="ECO:0007669"/>
    <property type="project" value="TreeGrafter"/>
</dbReference>
<dbReference type="Proteomes" id="UP000233556">
    <property type="component" value="Unassembled WGS sequence"/>
</dbReference>
<name>A0A2I0T708_LIMLA</name>
<dbReference type="AlphaFoldDB" id="A0A2I0T708"/>
<gene>
    <name evidence="1" type="ORF">llap_20122</name>
</gene>
<evidence type="ECO:0000313" key="2">
    <source>
        <dbReference type="Proteomes" id="UP000233556"/>
    </source>
</evidence>
<dbReference type="GO" id="GO:0018279">
    <property type="term" value="P:protein N-linked glycosylation via asparagine"/>
    <property type="evidence" value="ECO:0007669"/>
    <property type="project" value="TreeGrafter"/>
</dbReference>
<dbReference type="GO" id="GO:0003980">
    <property type="term" value="F:UDP-glucose:glycoprotein glucosyltransferase activity"/>
    <property type="evidence" value="ECO:0007669"/>
    <property type="project" value="InterPro"/>
</dbReference>
<dbReference type="EMBL" id="KZ516705">
    <property type="protein sequence ID" value="PKU29574.1"/>
    <property type="molecule type" value="Genomic_DNA"/>
</dbReference>
<sequence>MGFYRFVLEPELTYGINKHLPSEPMAKFLELPESPLLTLNMITPESWLVEAVNSSCDLDNIHLQDITGTVIAEYELEYILLEGHCFDVTNGQPPRGLQFTLGTKNNPVMVDTIVMANLFTEQKIL</sequence>
<dbReference type="PANTHER" id="PTHR11226">
    <property type="entry name" value="UDP-GLUCOSE GLYCOPROTEIN:GLUCOSYLTRANSFERASE"/>
    <property type="match status" value="1"/>
</dbReference>
<evidence type="ECO:0000313" key="1">
    <source>
        <dbReference type="EMBL" id="PKU29574.1"/>
    </source>
</evidence>
<dbReference type="OrthoDB" id="27683at2759"/>
<dbReference type="GO" id="GO:0005783">
    <property type="term" value="C:endoplasmic reticulum"/>
    <property type="evidence" value="ECO:0007669"/>
    <property type="project" value="TreeGrafter"/>
</dbReference>
<proteinExistence type="predicted"/>
<dbReference type="Pfam" id="PF06427">
    <property type="entry name" value="UDP-g_GGTase"/>
    <property type="match status" value="1"/>
</dbReference>